<evidence type="ECO:0000313" key="4">
    <source>
        <dbReference type="Proteomes" id="UP000054248"/>
    </source>
</evidence>
<accession>A0A0C3K726</accession>
<proteinExistence type="predicted"/>
<dbReference type="OrthoDB" id="2538017at2759"/>
<feature type="region of interest" description="Disordered" evidence="2">
    <location>
        <begin position="355"/>
        <end position="432"/>
    </location>
</feature>
<gene>
    <name evidence="3" type="ORF">M407DRAFT_33147</name>
</gene>
<keyword evidence="4" id="KW-1185">Reference proteome</keyword>
<reference evidence="3 4" key="1">
    <citation type="submission" date="2014-04" db="EMBL/GenBank/DDBJ databases">
        <authorList>
            <consortium name="DOE Joint Genome Institute"/>
            <person name="Kuo A."/>
            <person name="Girlanda M."/>
            <person name="Perotto S."/>
            <person name="Kohler A."/>
            <person name="Nagy L.G."/>
            <person name="Floudas D."/>
            <person name="Copeland A."/>
            <person name="Barry K.W."/>
            <person name="Cichocki N."/>
            <person name="Veneault-Fourrey C."/>
            <person name="LaButti K."/>
            <person name="Lindquist E.A."/>
            <person name="Lipzen A."/>
            <person name="Lundell T."/>
            <person name="Morin E."/>
            <person name="Murat C."/>
            <person name="Sun H."/>
            <person name="Tunlid A."/>
            <person name="Henrissat B."/>
            <person name="Grigoriev I.V."/>
            <person name="Hibbett D.S."/>
            <person name="Martin F."/>
            <person name="Nordberg H.P."/>
            <person name="Cantor M.N."/>
            <person name="Hua S.X."/>
        </authorList>
    </citation>
    <scope>NUCLEOTIDE SEQUENCE [LARGE SCALE GENOMIC DNA]</scope>
    <source>
        <strain evidence="3 4">MUT 4182</strain>
    </source>
</reference>
<dbReference type="AlphaFoldDB" id="A0A0C3K726"/>
<evidence type="ECO:0000256" key="2">
    <source>
        <dbReference type="SAM" id="MobiDB-lite"/>
    </source>
</evidence>
<dbReference type="Proteomes" id="UP000054248">
    <property type="component" value="Unassembled WGS sequence"/>
</dbReference>
<feature type="compositionally biased region" description="Polar residues" evidence="2">
    <location>
        <begin position="416"/>
        <end position="426"/>
    </location>
</feature>
<name>A0A0C3K726_9AGAM</name>
<reference evidence="4" key="2">
    <citation type="submission" date="2015-01" db="EMBL/GenBank/DDBJ databases">
        <title>Evolutionary Origins and Diversification of the Mycorrhizal Mutualists.</title>
        <authorList>
            <consortium name="DOE Joint Genome Institute"/>
            <consortium name="Mycorrhizal Genomics Consortium"/>
            <person name="Kohler A."/>
            <person name="Kuo A."/>
            <person name="Nagy L.G."/>
            <person name="Floudas D."/>
            <person name="Copeland A."/>
            <person name="Barry K.W."/>
            <person name="Cichocki N."/>
            <person name="Veneault-Fourrey C."/>
            <person name="LaButti K."/>
            <person name="Lindquist E.A."/>
            <person name="Lipzen A."/>
            <person name="Lundell T."/>
            <person name="Morin E."/>
            <person name="Murat C."/>
            <person name="Riley R."/>
            <person name="Ohm R."/>
            <person name="Sun H."/>
            <person name="Tunlid A."/>
            <person name="Henrissat B."/>
            <person name="Grigoriev I.V."/>
            <person name="Hibbett D.S."/>
            <person name="Martin F."/>
        </authorList>
    </citation>
    <scope>NUCLEOTIDE SEQUENCE [LARGE SCALE GENOMIC DNA]</scope>
    <source>
        <strain evidence="4">MUT 4182</strain>
    </source>
</reference>
<dbReference type="HOGENOM" id="CLU_046446_0_0_1"/>
<protein>
    <submittedName>
        <fullName evidence="3">Uncharacterized protein</fullName>
    </submittedName>
</protein>
<keyword evidence="1" id="KW-0175">Coiled coil</keyword>
<feature type="compositionally biased region" description="Pro residues" evidence="2">
    <location>
        <begin position="371"/>
        <end position="400"/>
    </location>
</feature>
<evidence type="ECO:0000313" key="3">
    <source>
        <dbReference type="EMBL" id="KIO17208.1"/>
    </source>
</evidence>
<sequence length="432" mass="46459">MYGQGHAYRPQQPHGDWVSGEQYRYALTNFRIAHEKVESQRQQLEEQERQVAALKARIALLEGADDQGVRKPGNSNQGTSSVDDFSIRTAASKLERLINRWAADIVRAPPVPLNAIRDAALADLSGPEPDSEATPVIVQNLLRHAISETICEGIINILIVTNSNEANEQLTRIHEHIFTRDPTVASVWRRQTFSAAVDQNSVEISQFILQENIPALSQLLHPNDVPSQAVLGILDAAYSFSRMLHGSRSSSGGTTDAFYRAYVPELGSVLYPRQIELVKRCLKSESGDVDRVGSCIFFGLVKITRPPPGAEDQVELAQTVVRRAQTICECALGMVGAASAAGSMAGGSIAGDLPGSLSSSPAPQEGYGGPPFAPAHGPPTPANYANSPPPPEGYMQPPPSQGYGAPPYGVPPSQSPQPRGANQPQLRLQMPV</sequence>
<evidence type="ECO:0000256" key="1">
    <source>
        <dbReference type="SAM" id="Coils"/>
    </source>
</evidence>
<dbReference type="STRING" id="1051891.A0A0C3K726"/>
<dbReference type="EMBL" id="KN823416">
    <property type="protein sequence ID" value="KIO17208.1"/>
    <property type="molecule type" value="Genomic_DNA"/>
</dbReference>
<feature type="coiled-coil region" evidence="1">
    <location>
        <begin position="27"/>
        <end position="64"/>
    </location>
</feature>
<organism evidence="3 4">
    <name type="scientific">Tulasnella calospora MUT 4182</name>
    <dbReference type="NCBI Taxonomy" id="1051891"/>
    <lineage>
        <taxon>Eukaryota</taxon>
        <taxon>Fungi</taxon>
        <taxon>Dikarya</taxon>
        <taxon>Basidiomycota</taxon>
        <taxon>Agaricomycotina</taxon>
        <taxon>Agaricomycetes</taxon>
        <taxon>Cantharellales</taxon>
        <taxon>Tulasnellaceae</taxon>
        <taxon>Tulasnella</taxon>
    </lineage>
</organism>